<feature type="domain" description="EamA" evidence="7">
    <location>
        <begin position="232"/>
        <end position="370"/>
    </location>
</feature>
<keyword evidence="5 6" id="KW-0472">Membrane</keyword>
<name>A0A7N0SZX9_KALFE</name>
<comment type="subcellular location">
    <subcellularLocation>
        <location evidence="1 6">Membrane</location>
        <topology evidence="1 6">Multi-pass membrane protein</topology>
    </subcellularLocation>
</comment>
<keyword evidence="4 6" id="KW-1133">Transmembrane helix</keyword>
<feature type="transmembrane region" description="Helical" evidence="6">
    <location>
        <begin position="91"/>
        <end position="111"/>
    </location>
</feature>
<dbReference type="GO" id="GO:0022857">
    <property type="term" value="F:transmembrane transporter activity"/>
    <property type="evidence" value="ECO:0007669"/>
    <property type="project" value="InterPro"/>
</dbReference>
<feature type="domain" description="EamA" evidence="7">
    <location>
        <begin position="61"/>
        <end position="202"/>
    </location>
</feature>
<feature type="transmembrane region" description="Helical" evidence="6">
    <location>
        <begin position="230"/>
        <end position="250"/>
    </location>
</feature>
<evidence type="ECO:0000256" key="6">
    <source>
        <dbReference type="RuleBase" id="RU363077"/>
    </source>
</evidence>
<dbReference type="GO" id="GO:0016020">
    <property type="term" value="C:membrane"/>
    <property type="evidence" value="ECO:0007669"/>
    <property type="project" value="UniProtKB-SubCell"/>
</dbReference>
<dbReference type="InterPro" id="IPR030184">
    <property type="entry name" value="WAT1-related"/>
</dbReference>
<evidence type="ECO:0000256" key="1">
    <source>
        <dbReference type="ARBA" id="ARBA00004141"/>
    </source>
</evidence>
<dbReference type="InterPro" id="IPR000620">
    <property type="entry name" value="EamA_dom"/>
</dbReference>
<evidence type="ECO:0000313" key="9">
    <source>
        <dbReference type="Proteomes" id="UP000594263"/>
    </source>
</evidence>
<accession>A0A7N0SZX9</accession>
<feature type="transmembrane region" description="Helical" evidence="6">
    <location>
        <begin position="262"/>
        <end position="286"/>
    </location>
</feature>
<feature type="transmembrane region" description="Helical" evidence="6">
    <location>
        <begin position="351"/>
        <end position="372"/>
    </location>
</feature>
<feature type="transmembrane region" description="Helical" evidence="6">
    <location>
        <begin position="123"/>
        <end position="142"/>
    </location>
</feature>
<dbReference type="Pfam" id="PF00892">
    <property type="entry name" value="EamA"/>
    <property type="match status" value="2"/>
</dbReference>
<comment type="similarity">
    <text evidence="2 6">Belongs to the drug/metabolite transporter (DMT) superfamily. Plant drug/metabolite exporter (P-DME) (TC 2.A.7.4) family.</text>
</comment>
<feature type="transmembrane region" description="Helical" evidence="6">
    <location>
        <begin position="54"/>
        <end position="71"/>
    </location>
</feature>
<dbReference type="EnsemblPlants" id="Kaladp0016s0022.1.v1.1">
    <property type="protein sequence ID" value="Kaladp0016s0022.1.v1.1"/>
    <property type="gene ID" value="Kaladp0016s0022.v1.1"/>
</dbReference>
<dbReference type="PANTHER" id="PTHR31218">
    <property type="entry name" value="WAT1-RELATED PROTEIN"/>
    <property type="match status" value="1"/>
</dbReference>
<feature type="transmembrane region" description="Helical" evidence="6">
    <location>
        <begin position="148"/>
        <end position="171"/>
    </location>
</feature>
<sequence>MFVKCMQLIVEVREEISIGATILTSEISLGAPLLEKGGGDSSGRMGHFRLNKTVLEEIGLIFGLIMVQFVYAGNSVVVSYLMNLGITPLTLVTFTAFSTFLVLAPLSIYFERSRWPERLTMKLAIQLVIISFAGVTLFQSMFLKGIELTSPAIATAMPNLAPGLIFIIAWLMRLEKVKLSCIYSKVKITGTVLCVIGALMMSLLHSAAAGKGHHHHLASPSVETVFDTQKIIGCLYLMAAVLVLSSNVVLQAATLGDFPAPISLCAITSFIGVIITLIVQLLQGQFQSVWPQASLCDLVGYTLLGGTVSGASVSFNTWAMKKKGPVLVSIFNPIAAVLSVILSAVTLGDTISFGSLVGMCIMFTGLYFFLWAKRKESEAVDSPMDEEKPLLA</sequence>
<reference evidence="8" key="1">
    <citation type="submission" date="2021-01" db="UniProtKB">
        <authorList>
            <consortium name="EnsemblPlants"/>
        </authorList>
    </citation>
    <scope>IDENTIFICATION</scope>
</reference>
<dbReference type="InterPro" id="IPR037185">
    <property type="entry name" value="EmrE-like"/>
</dbReference>
<dbReference type="OMA" id="ACSPWED"/>
<protein>
    <recommendedName>
        <fullName evidence="6">WAT1-related protein</fullName>
    </recommendedName>
</protein>
<keyword evidence="9" id="KW-1185">Reference proteome</keyword>
<evidence type="ECO:0000256" key="3">
    <source>
        <dbReference type="ARBA" id="ARBA00022692"/>
    </source>
</evidence>
<feature type="transmembrane region" description="Helical" evidence="6">
    <location>
        <begin position="326"/>
        <end position="345"/>
    </location>
</feature>
<evidence type="ECO:0000259" key="7">
    <source>
        <dbReference type="Pfam" id="PF00892"/>
    </source>
</evidence>
<evidence type="ECO:0000313" key="8">
    <source>
        <dbReference type="EnsemblPlants" id="Kaladp0016s0022.1.v1.1"/>
    </source>
</evidence>
<evidence type="ECO:0000256" key="4">
    <source>
        <dbReference type="ARBA" id="ARBA00022989"/>
    </source>
</evidence>
<dbReference type="Gramene" id="Kaladp0016s0022.1.v1.1">
    <property type="protein sequence ID" value="Kaladp0016s0022.1.v1.1"/>
    <property type="gene ID" value="Kaladp0016s0022.v1.1"/>
</dbReference>
<organism evidence="8 9">
    <name type="scientific">Kalanchoe fedtschenkoi</name>
    <name type="common">Lavender scallops</name>
    <name type="synonym">South American air plant</name>
    <dbReference type="NCBI Taxonomy" id="63787"/>
    <lineage>
        <taxon>Eukaryota</taxon>
        <taxon>Viridiplantae</taxon>
        <taxon>Streptophyta</taxon>
        <taxon>Embryophyta</taxon>
        <taxon>Tracheophyta</taxon>
        <taxon>Spermatophyta</taxon>
        <taxon>Magnoliopsida</taxon>
        <taxon>eudicotyledons</taxon>
        <taxon>Gunneridae</taxon>
        <taxon>Pentapetalae</taxon>
        <taxon>Saxifragales</taxon>
        <taxon>Crassulaceae</taxon>
        <taxon>Kalanchoe</taxon>
    </lineage>
</organism>
<dbReference type="Proteomes" id="UP000594263">
    <property type="component" value="Unplaced"/>
</dbReference>
<evidence type="ECO:0000256" key="5">
    <source>
        <dbReference type="ARBA" id="ARBA00023136"/>
    </source>
</evidence>
<keyword evidence="3 6" id="KW-0812">Transmembrane</keyword>
<feature type="transmembrane region" description="Helical" evidence="6">
    <location>
        <begin position="192"/>
        <end position="210"/>
    </location>
</feature>
<feature type="transmembrane region" description="Helical" evidence="6">
    <location>
        <begin position="298"/>
        <end position="319"/>
    </location>
</feature>
<proteinExistence type="inferred from homology"/>
<dbReference type="SUPFAM" id="SSF103481">
    <property type="entry name" value="Multidrug resistance efflux transporter EmrE"/>
    <property type="match status" value="1"/>
</dbReference>
<dbReference type="AlphaFoldDB" id="A0A7N0SZX9"/>
<evidence type="ECO:0000256" key="2">
    <source>
        <dbReference type="ARBA" id="ARBA00007635"/>
    </source>
</evidence>